<protein>
    <submittedName>
        <fullName evidence="1">Uncharacterized protein</fullName>
    </submittedName>
</protein>
<dbReference type="AlphaFoldDB" id="A0A913X590"/>
<keyword evidence="2" id="KW-1185">Reference proteome</keyword>
<name>A0A913X590_EXADI</name>
<dbReference type="Proteomes" id="UP000887567">
    <property type="component" value="Unplaced"/>
</dbReference>
<evidence type="ECO:0000313" key="1">
    <source>
        <dbReference type="EnsemblMetazoa" id="XP_020899077.1"/>
    </source>
</evidence>
<evidence type="ECO:0000313" key="2">
    <source>
        <dbReference type="Proteomes" id="UP000887567"/>
    </source>
</evidence>
<dbReference type="GeneID" id="110237808"/>
<sequence>MEMDPRVKAKNLIVQCRGYIRLKKHAAAIKKGKECIEIANQLGQPDQDLIKMEAAREVWRAHEILQQDDDAAIYQAMYDDFAQYYANRLPKDDQDKKMDPRVKAKHLIVQC</sequence>
<organism evidence="1 2">
    <name type="scientific">Exaiptasia diaphana</name>
    <name type="common">Tropical sea anemone</name>
    <name type="synonym">Aiptasia pulchella</name>
    <dbReference type="NCBI Taxonomy" id="2652724"/>
    <lineage>
        <taxon>Eukaryota</taxon>
        <taxon>Metazoa</taxon>
        <taxon>Cnidaria</taxon>
        <taxon>Anthozoa</taxon>
        <taxon>Hexacorallia</taxon>
        <taxon>Actiniaria</taxon>
        <taxon>Aiptasiidae</taxon>
        <taxon>Exaiptasia</taxon>
    </lineage>
</organism>
<dbReference type="RefSeq" id="XP_020899077.1">
    <property type="nucleotide sequence ID" value="XM_021043418.2"/>
</dbReference>
<proteinExistence type="predicted"/>
<reference evidence="1" key="1">
    <citation type="submission" date="2022-11" db="UniProtKB">
        <authorList>
            <consortium name="EnsemblMetazoa"/>
        </authorList>
    </citation>
    <scope>IDENTIFICATION</scope>
</reference>
<dbReference type="EnsemblMetazoa" id="XM_021043418.2">
    <property type="protein sequence ID" value="XP_020899077.1"/>
    <property type="gene ID" value="LOC110237808"/>
</dbReference>
<dbReference type="KEGG" id="epa:110237808"/>
<accession>A0A913X590</accession>